<comment type="caution">
    <text evidence="1">The sequence shown here is derived from an EMBL/GenBank/DDBJ whole genome shotgun (WGS) entry which is preliminary data.</text>
</comment>
<sequence>MTVTIFHPLLVEAVRDARPLDENELKLFAESIRDQVRPVRHAPAEPPLFQWAKRAVEGSRVS</sequence>
<accession>A0A3D0WDT6</accession>
<evidence type="ECO:0000313" key="2">
    <source>
        <dbReference type="Proteomes" id="UP000262699"/>
    </source>
</evidence>
<proteinExistence type="predicted"/>
<dbReference type="EMBL" id="DOYJ01000339">
    <property type="protein sequence ID" value="HCB76891.1"/>
    <property type="molecule type" value="Genomic_DNA"/>
</dbReference>
<dbReference type="Proteomes" id="UP000262699">
    <property type="component" value="Unassembled WGS sequence"/>
</dbReference>
<name>A0A3D0WDT6_9SPHN</name>
<dbReference type="AlphaFoldDB" id="A0A3D0WDT6"/>
<organism evidence="1 2">
    <name type="scientific">Sphingomonas bacterium</name>
    <dbReference type="NCBI Taxonomy" id="1895847"/>
    <lineage>
        <taxon>Bacteria</taxon>
        <taxon>Pseudomonadati</taxon>
        <taxon>Pseudomonadota</taxon>
        <taxon>Alphaproteobacteria</taxon>
        <taxon>Sphingomonadales</taxon>
        <taxon>Sphingomonadaceae</taxon>
        <taxon>Sphingomonas</taxon>
    </lineage>
</organism>
<evidence type="ECO:0000313" key="1">
    <source>
        <dbReference type="EMBL" id="HCB76891.1"/>
    </source>
</evidence>
<gene>
    <name evidence="1" type="ORF">DEP91_12100</name>
</gene>
<protein>
    <submittedName>
        <fullName evidence="1">Uncharacterized protein</fullName>
    </submittedName>
</protein>
<reference evidence="1 2" key="1">
    <citation type="journal article" date="2018" name="Nat. Biotechnol.">
        <title>A standardized bacterial taxonomy based on genome phylogeny substantially revises the tree of life.</title>
        <authorList>
            <person name="Parks D.H."/>
            <person name="Chuvochina M."/>
            <person name="Waite D.W."/>
            <person name="Rinke C."/>
            <person name="Skarshewski A."/>
            <person name="Chaumeil P.A."/>
            <person name="Hugenholtz P."/>
        </authorList>
    </citation>
    <scope>NUCLEOTIDE SEQUENCE [LARGE SCALE GENOMIC DNA]</scope>
    <source>
        <strain evidence="1">UBA9015</strain>
    </source>
</reference>